<dbReference type="GO" id="GO:0005524">
    <property type="term" value="F:ATP binding"/>
    <property type="evidence" value="ECO:0007669"/>
    <property type="project" value="UniProtKB-KW"/>
</dbReference>
<dbReference type="PANTHER" id="PTHR23077">
    <property type="entry name" value="AAA-FAMILY ATPASE"/>
    <property type="match status" value="1"/>
</dbReference>
<dbReference type="Proteomes" id="UP001634394">
    <property type="component" value="Unassembled WGS sequence"/>
</dbReference>
<dbReference type="InterPro" id="IPR003959">
    <property type="entry name" value="ATPase_AAA_core"/>
</dbReference>
<evidence type="ECO:0000256" key="3">
    <source>
        <dbReference type="ARBA" id="ARBA00022840"/>
    </source>
</evidence>
<dbReference type="FunFam" id="3.40.50.300:FF:001852">
    <property type="entry name" value="Peroxisomal biogenesis factor 1"/>
    <property type="match status" value="1"/>
</dbReference>
<dbReference type="InterPro" id="IPR003593">
    <property type="entry name" value="AAA+_ATPase"/>
</dbReference>
<accession>A0ABD3UFP5</accession>
<dbReference type="SUPFAM" id="SSF52540">
    <property type="entry name" value="P-loop containing nucleoside triphosphate hydrolases"/>
    <property type="match status" value="2"/>
</dbReference>
<evidence type="ECO:0000256" key="5">
    <source>
        <dbReference type="ARBA" id="ARBA00034532"/>
    </source>
</evidence>
<dbReference type="CDD" id="cd19526">
    <property type="entry name" value="RecA-like_PEX1_r2"/>
    <property type="match status" value="1"/>
</dbReference>
<protein>
    <recommendedName>
        <fullName evidence="5">Peroxisomal ATPase PEX1</fullName>
    </recommendedName>
    <alternativeName>
        <fullName evidence="4">Peroxin-1</fullName>
    </alternativeName>
</protein>
<dbReference type="InterPro" id="IPR041569">
    <property type="entry name" value="AAA_lid_3"/>
</dbReference>
<evidence type="ECO:0000259" key="6">
    <source>
        <dbReference type="SMART" id="SM00382"/>
    </source>
</evidence>
<dbReference type="InterPro" id="IPR003960">
    <property type="entry name" value="ATPase_AAA_CS"/>
</dbReference>
<evidence type="ECO:0000313" key="8">
    <source>
        <dbReference type="Proteomes" id="UP001634394"/>
    </source>
</evidence>
<evidence type="ECO:0000256" key="4">
    <source>
        <dbReference type="ARBA" id="ARBA00032509"/>
    </source>
</evidence>
<reference evidence="7 8" key="1">
    <citation type="submission" date="2024-11" db="EMBL/GenBank/DDBJ databases">
        <title>Chromosome-level genome assembly of the freshwater bivalve Anodonta woodiana.</title>
        <authorList>
            <person name="Chen X."/>
        </authorList>
    </citation>
    <scope>NUCLEOTIDE SEQUENCE [LARGE SCALE GENOMIC DNA]</scope>
    <source>
        <strain evidence="7">MN2024</strain>
        <tissue evidence="7">Gills</tissue>
    </source>
</reference>
<feature type="domain" description="AAA+ ATPase" evidence="6">
    <location>
        <begin position="414"/>
        <end position="550"/>
    </location>
</feature>
<dbReference type="InterPro" id="IPR050168">
    <property type="entry name" value="AAA_ATPase_domain"/>
</dbReference>
<dbReference type="AlphaFoldDB" id="A0ABD3UFP5"/>
<organism evidence="7 8">
    <name type="scientific">Sinanodonta woodiana</name>
    <name type="common">Chinese pond mussel</name>
    <name type="synonym">Anodonta woodiana</name>
    <dbReference type="NCBI Taxonomy" id="1069815"/>
    <lineage>
        <taxon>Eukaryota</taxon>
        <taxon>Metazoa</taxon>
        <taxon>Spiralia</taxon>
        <taxon>Lophotrochozoa</taxon>
        <taxon>Mollusca</taxon>
        <taxon>Bivalvia</taxon>
        <taxon>Autobranchia</taxon>
        <taxon>Heteroconchia</taxon>
        <taxon>Palaeoheterodonta</taxon>
        <taxon>Unionida</taxon>
        <taxon>Unionoidea</taxon>
        <taxon>Unionidae</taxon>
        <taxon>Unioninae</taxon>
        <taxon>Sinanodonta</taxon>
    </lineage>
</organism>
<keyword evidence="2" id="KW-0547">Nucleotide-binding</keyword>
<feature type="domain" description="AAA+ ATPase" evidence="6">
    <location>
        <begin position="130"/>
        <end position="281"/>
    </location>
</feature>
<comment type="caution">
    <text evidence="7">The sequence shown here is derived from an EMBL/GenBank/DDBJ whole genome shotgun (WGS) entry which is preliminary data.</text>
</comment>
<keyword evidence="3" id="KW-0067">ATP-binding</keyword>
<dbReference type="SMART" id="SM00382">
    <property type="entry name" value="AAA"/>
    <property type="match status" value="2"/>
</dbReference>
<dbReference type="FunFam" id="1.10.8.60:FF:000105">
    <property type="entry name" value="PeRoXisome assembly factor"/>
    <property type="match status" value="1"/>
</dbReference>
<keyword evidence="8" id="KW-1185">Reference proteome</keyword>
<proteinExistence type="predicted"/>
<dbReference type="PROSITE" id="PS00674">
    <property type="entry name" value="AAA"/>
    <property type="match status" value="1"/>
</dbReference>
<evidence type="ECO:0000313" key="7">
    <source>
        <dbReference type="EMBL" id="KAL3846978.1"/>
    </source>
</evidence>
<dbReference type="Gene3D" id="1.10.8.60">
    <property type="match status" value="2"/>
</dbReference>
<dbReference type="EMBL" id="JBJQND010000016">
    <property type="protein sequence ID" value="KAL3846978.1"/>
    <property type="molecule type" value="Genomic_DNA"/>
</dbReference>
<name>A0ABD3UFP5_SINWO</name>
<dbReference type="PANTHER" id="PTHR23077:SF12">
    <property type="entry name" value="PEROXISOMAL ATPASE PEX1"/>
    <property type="match status" value="1"/>
</dbReference>
<evidence type="ECO:0000256" key="2">
    <source>
        <dbReference type="ARBA" id="ARBA00022741"/>
    </source>
</evidence>
<sequence length="765" mass="85008">MVADDRHPLVVFQGLFVTFPVFSENFIEGQLIFTHNSDFKEENVAFLYESVLNTTGLTVISGSREILHTTIRPMLAYTGVSSFDPYKPTVELSSLGGVSILAEKAISHLEICFASKPLNEKMFLTTPGLINGMLLITGVKGSGKTSLAHAVLRQVADKPYYAHTVVVECKPLRGKKVDTIQKMLELLFNEAAWRQPAVILLDDLDHIMGSPSGPESEMSAEALYAARIAEVIKDLLRKEIRNLSQIAVIATSQSRSSLHPIIVSSRGSHFVQEVVEITPPNKQQRVQILEAMIKGRGTLMTKMDSINCVKIANKTEGYVARDFFNLLNRAVHAHILTMGRSSAIDGKIEITEDDFERAFHGFTPASLRNVPLHQAGELGWDDIGGLKDIKKTLVQTLQWPSKYPMLFANCPLRLQSGLLLYGAPGTGKTLLAGAVAKECGLNFISIKGPELLSKYIGASEQAIRDLFNRAQSAKPCILFFDEFDSIAPRRGHDNTGVTDRVVNQLLTQLDGVEGLDGVYVLGATSRPDLIDPALLRPGRLDKCLCCPMPDEDDRLQILEALVRKLNMAKNVDLEYFAKKCTDFTGADIKALLYNSQLEAIHEVTDGNERLKIGSPCRLPKENTLYARTKDVMGDSKLRAKVMTKEVKSSASQSQFIYFPNLEEGAKDLTPEMEERFNIQVSQIQICDRKMSVHIAQDEKIESPLSANKMFIVQQSHLEKALSKMRPSVSKEERLKYRRIYENFLQSRGGNFGTGIHDFTMKATLA</sequence>
<dbReference type="Gene3D" id="3.40.50.300">
    <property type="entry name" value="P-loop containing nucleotide triphosphate hydrolases"/>
    <property type="match status" value="2"/>
</dbReference>
<dbReference type="Pfam" id="PF17862">
    <property type="entry name" value="AAA_lid_3"/>
    <property type="match status" value="1"/>
</dbReference>
<evidence type="ECO:0000256" key="1">
    <source>
        <dbReference type="ARBA" id="ARBA00022737"/>
    </source>
</evidence>
<dbReference type="InterPro" id="IPR027417">
    <property type="entry name" value="P-loop_NTPase"/>
</dbReference>
<dbReference type="Pfam" id="PF00004">
    <property type="entry name" value="AAA"/>
    <property type="match status" value="2"/>
</dbReference>
<keyword evidence="1" id="KW-0677">Repeat</keyword>
<gene>
    <name evidence="7" type="ORF">ACJMK2_017918</name>
</gene>